<reference evidence="8 9" key="1">
    <citation type="submission" date="2011-09" db="EMBL/GenBank/DDBJ databases">
        <authorList>
            <consortium name="US DOE Joint Genome Institute (JGI-PGF)"/>
            <person name="Lucas S."/>
            <person name="Han J."/>
            <person name="Lapidus A."/>
            <person name="Cheng J.-F."/>
            <person name="Goodwin L."/>
            <person name="Pitluck S."/>
            <person name="Peters L."/>
            <person name="Land M.L."/>
            <person name="Hauser L."/>
            <person name="Orellana R."/>
            <person name="Lovley D."/>
            <person name="Woyke T.J."/>
        </authorList>
    </citation>
    <scope>NUCLEOTIDE SEQUENCE [LARGE SCALE GENOMIC DNA]</scope>
    <source>
        <strain evidence="8 9">2ac9</strain>
    </source>
</reference>
<feature type="transmembrane region" description="Helical" evidence="7">
    <location>
        <begin position="114"/>
        <end position="133"/>
    </location>
</feature>
<keyword evidence="3" id="KW-1003">Cell membrane</keyword>
<feature type="transmembrane region" description="Helical" evidence="7">
    <location>
        <begin position="83"/>
        <end position="102"/>
    </location>
</feature>
<dbReference type="OrthoDB" id="8538786at2"/>
<reference evidence="8 9" key="2">
    <citation type="submission" date="2012-02" db="EMBL/GenBank/DDBJ databases">
        <title>Improved High-Quality Draft sequence of Desulfobacter postgatei 2ac9.</title>
        <authorList>
            <consortium name="US DOE Joint Genome Institute"/>
            <person name="Lucas S."/>
            <person name="Han J."/>
            <person name="Lapidus A."/>
            <person name="Cheng J.-F."/>
            <person name="Goodwin L."/>
            <person name="Pitluck S."/>
            <person name="Peters L."/>
            <person name="Ovchinnikova G."/>
            <person name="Held B."/>
            <person name="Detter J.C."/>
            <person name="Han C."/>
            <person name="Tapia R."/>
            <person name="Land M."/>
            <person name="Hauser L."/>
            <person name="Kyrpides N."/>
            <person name="Ivanova N."/>
            <person name="Pagani I."/>
            <person name="Orellana R."/>
            <person name="Lovley D."/>
            <person name="Woyke T."/>
        </authorList>
    </citation>
    <scope>NUCLEOTIDE SEQUENCE [LARGE SCALE GENOMIC DNA]</scope>
    <source>
        <strain evidence="8 9">2ac9</strain>
    </source>
</reference>
<comment type="similarity">
    <text evidence="2">Belongs to the polysaccharide synthase family.</text>
</comment>
<dbReference type="eggNOG" id="COG2244">
    <property type="taxonomic scope" value="Bacteria"/>
</dbReference>
<proteinExistence type="inferred from homology"/>
<dbReference type="HOGENOM" id="CLU_026911_3_0_7"/>
<dbReference type="PANTHER" id="PTHR30250:SF10">
    <property type="entry name" value="LIPOPOLYSACCHARIDE BIOSYNTHESIS PROTEIN WZXC"/>
    <property type="match status" value="1"/>
</dbReference>
<evidence type="ECO:0000256" key="6">
    <source>
        <dbReference type="ARBA" id="ARBA00023136"/>
    </source>
</evidence>
<feature type="transmembrane region" description="Helical" evidence="7">
    <location>
        <begin position="443"/>
        <end position="468"/>
    </location>
</feature>
<evidence type="ECO:0000256" key="5">
    <source>
        <dbReference type="ARBA" id="ARBA00022989"/>
    </source>
</evidence>
<feature type="transmembrane region" description="Helical" evidence="7">
    <location>
        <begin position="412"/>
        <end position="431"/>
    </location>
</feature>
<dbReference type="EMBL" id="CM001488">
    <property type="protein sequence ID" value="EIM63577.1"/>
    <property type="molecule type" value="Genomic_DNA"/>
</dbReference>
<dbReference type="InterPro" id="IPR050833">
    <property type="entry name" value="Poly_Biosynth_Transport"/>
</dbReference>
<feature type="transmembrane region" description="Helical" evidence="7">
    <location>
        <begin position="289"/>
        <end position="310"/>
    </location>
</feature>
<evidence type="ECO:0000256" key="1">
    <source>
        <dbReference type="ARBA" id="ARBA00004651"/>
    </source>
</evidence>
<comment type="subcellular location">
    <subcellularLocation>
        <location evidence="1">Cell membrane</location>
        <topology evidence="1">Multi-pass membrane protein</topology>
    </subcellularLocation>
</comment>
<gene>
    <name evidence="8" type="ORF">DespoDRAFT_01653</name>
</gene>
<feature type="transmembrane region" description="Helical" evidence="7">
    <location>
        <begin position="380"/>
        <end position="400"/>
    </location>
</feature>
<organism evidence="8 9">
    <name type="scientific">Desulfobacter postgatei 2ac9</name>
    <dbReference type="NCBI Taxonomy" id="879212"/>
    <lineage>
        <taxon>Bacteria</taxon>
        <taxon>Pseudomonadati</taxon>
        <taxon>Thermodesulfobacteriota</taxon>
        <taxon>Desulfobacteria</taxon>
        <taxon>Desulfobacterales</taxon>
        <taxon>Desulfobacteraceae</taxon>
        <taxon>Desulfobacter</taxon>
    </lineage>
</organism>
<sequence length="494" mass="55863">MSLNTQVAKSVLWMVSLRACIRIIGLISTIILARLLTPEEFGLVAIIMAFFAFIEIFGSFGFDTVLIQKQNATAEHYNTAWSFNFSFAIMAFAVVMGFSGLLADFYGNQKLQPIMFVLSFSFLVNGLRNIGVVDFRKNLTFDKEFSYQMLPKIISFFCTIGMAFWLRNYWALVIGSLIWQGCTTINSYLLHSFRPRFTFAAWRELFNFSKWLMFNNFLYFANTRSPEIIIGKILSPQAAGLFTIAKEISTLPTTELASNVNRATYPGYSKISHHKEELKKMYLNVMESISFIVVPAGVGIASIAGVLVPVVLGEKWLESVTLIQYIAIGGTLMALNSNTGYVFLAMGKPKLSSLIGLLRLIIFIPTLFWLTFMLGLEGTAIAVLLTTILMFVLSNALIFYELKISIRRMVSVHFRPVLSSLLMFICVYYSQSILNNYLQKDGIILLLFVIGTGIFTYTFFIISFWTLFRFPEGPEKNITNIVIKKFTGCKSRPL</sequence>
<evidence type="ECO:0000256" key="3">
    <source>
        <dbReference type="ARBA" id="ARBA00022475"/>
    </source>
</evidence>
<dbReference type="Proteomes" id="UP000005778">
    <property type="component" value="Chromosome"/>
</dbReference>
<dbReference type="PANTHER" id="PTHR30250">
    <property type="entry name" value="PST FAMILY PREDICTED COLANIC ACID TRANSPORTER"/>
    <property type="match status" value="1"/>
</dbReference>
<dbReference type="AlphaFoldDB" id="I5B264"/>
<name>I5B264_9BACT</name>
<evidence type="ECO:0000256" key="2">
    <source>
        <dbReference type="ARBA" id="ARBA00007430"/>
    </source>
</evidence>
<dbReference type="CDD" id="cd13127">
    <property type="entry name" value="MATE_tuaB_like"/>
    <property type="match status" value="1"/>
</dbReference>
<evidence type="ECO:0000256" key="7">
    <source>
        <dbReference type="SAM" id="Phobius"/>
    </source>
</evidence>
<keyword evidence="4 7" id="KW-0812">Transmembrane</keyword>
<evidence type="ECO:0000313" key="8">
    <source>
        <dbReference type="EMBL" id="EIM63577.1"/>
    </source>
</evidence>
<feature type="transmembrane region" description="Helical" evidence="7">
    <location>
        <begin position="170"/>
        <end position="190"/>
    </location>
</feature>
<keyword evidence="5 7" id="KW-1133">Transmembrane helix</keyword>
<evidence type="ECO:0000256" key="4">
    <source>
        <dbReference type="ARBA" id="ARBA00022692"/>
    </source>
</evidence>
<feature type="transmembrane region" description="Helical" evidence="7">
    <location>
        <begin position="145"/>
        <end position="164"/>
    </location>
</feature>
<protein>
    <submittedName>
        <fullName evidence="8">Membrane protein involved in the export of O-antigen and teichoic acid</fullName>
    </submittedName>
</protein>
<keyword evidence="6 7" id="KW-0472">Membrane</keyword>
<dbReference type="RefSeq" id="WP_004072807.1">
    <property type="nucleotide sequence ID" value="NZ_CM001488.1"/>
</dbReference>
<feature type="transmembrane region" description="Helical" evidence="7">
    <location>
        <begin position="41"/>
        <end position="62"/>
    </location>
</feature>
<feature type="transmembrane region" description="Helical" evidence="7">
    <location>
        <begin position="12"/>
        <end position="35"/>
    </location>
</feature>
<evidence type="ECO:0000313" key="9">
    <source>
        <dbReference type="Proteomes" id="UP000005778"/>
    </source>
</evidence>
<dbReference type="GO" id="GO:0005886">
    <property type="term" value="C:plasma membrane"/>
    <property type="evidence" value="ECO:0007669"/>
    <property type="project" value="UniProtKB-SubCell"/>
</dbReference>
<dbReference type="STRING" id="879212.DespoDRAFT_01653"/>
<feature type="transmembrane region" description="Helical" evidence="7">
    <location>
        <begin position="322"/>
        <end position="344"/>
    </location>
</feature>
<accession>I5B264</accession>
<keyword evidence="9" id="KW-1185">Reference proteome</keyword>
<dbReference type="Pfam" id="PF13440">
    <property type="entry name" value="Polysacc_synt_3"/>
    <property type="match status" value="1"/>
</dbReference>
<feature type="transmembrane region" description="Helical" evidence="7">
    <location>
        <begin position="356"/>
        <end position="374"/>
    </location>
</feature>